<dbReference type="AlphaFoldDB" id="A0A917WRF8"/>
<organism evidence="4 5">
    <name type="scientific">Dactylosporangium sucinum</name>
    <dbReference type="NCBI Taxonomy" id="1424081"/>
    <lineage>
        <taxon>Bacteria</taxon>
        <taxon>Bacillati</taxon>
        <taxon>Actinomycetota</taxon>
        <taxon>Actinomycetes</taxon>
        <taxon>Micromonosporales</taxon>
        <taxon>Micromonosporaceae</taxon>
        <taxon>Dactylosporangium</taxon>
    </lineage>
</organism>
<dbReference type="GO" id="GO:0032259">
    <property type="term" value="P:methylation"/>
    <property type="evidence" value="ECO:0007669"/>
    <property type="project" value="UniProtKB-KW"/>
</dbReference>
<comment type="caution">
    <text evidence="4">The sequence shown here is derived from an EMBL/GenBank/DDBJ whole genome shotgun (WGS) entry which is preliminary data.</text>
</comment>
<dbReference type="GO" id="GO:0005829">
    <property type="term" value="C:cytosol"/>
    <property type="evidence" value="ECO:0007669"/>
    <property type="project" value="TreeGrafter"/>
</dbReference>
<dbReference type="PANTHER" id="PTHR11548:SF9">
    <property type="entry name" value="THYMIDYLATE SYNTHASE"/>
    <property type="match status" value="1"/>
</dbReference>
<keyword evidence="5" id="KW-1185">Reference proteome</keyword>
<sequence>MLTPASFATFTDAYLAVLRTIVDEPHFVTVGRGKDAWEVPNVSFRLANPIARTPYLAGRRANPVFNVAEFLWYVAGRDDLDMIAYYAPRLRQLSVDGQHLAGTAYGPRLFTPGGADGRSQFQRTLDLTVNERDSKRAAMIIMRPDELEDSSHPDVACTLALQLMLRDGALHMTGYMRGNDAKIGLLCDVYSFTMILEFAARLLRVPVGTYTHHVGSMHINTADLDQVRAILAEAESAPGGGSFPADPMPAATDWSVISEVLDHEEALRTNQWALSPAEAADLPVDPYWQRIVLLLEAYRQLQHTTEPVTRDVLDALHPGHRWLLAHRWPDRIPAAAVQR</sequence>
<reference evidence="4" key="1">
    <citation type="journal article" date="2014" name="Int. J. Syst. Evol. Microbiol.">
        <title>Complete genome sequence of Corynebacterium casei LMG S-19264T (=DSM 44701T), isolated from a smear-ripened cheese.</title>
        <authorList>
            <consortium name="US DOE Joint Genome Institute (JGI-PGF)"/>
            <person name="Walter F."/>
            <person name="Albersmeier A."/>
            <person name="Kalinowski J."/>
            <person name="Ruckert C."/>
        </authorList>
    </citation>
    <scope>NUCLEOTIDE SEQUENCE</scope>
    <source>
        <strain evidence="4">JCM 19831</strain>
    </source>
</reference>
<evidence type="ECO:0000259" key="3">
    <source>
        <dbReference type="Pfam" id="PF00303"/>
    </source>
</evidence>
<feature type="domain" description="Thymidylate synthase/dCMP hydroxymethylase" evidence="3">
    <location>
        <begin position="13"/>
        <end position="234"/>
    </location>
</feature>
<dbReference type="Pfam" id="PF00303">
    <property type="entry name" value="Thymidylat_synt"/>
    <property type="match status" value="1"/>
</dbReference>
<evidence type="ECO:0000256" key="2">
    <source>
        <dbReference type="ARBA" id="ARBA00022679"/>
    </source>
</evidence>
<reference evidence="4" key="2">
    <citation type="submission" date="2020-09" db="EMBL/GenBank/DDBJ databases">
        <authorList>
            <person name="Sun Q."/>
            <person name="Ohkuma M."/>
        </authorList>
    </citation>
    <scope>NUCLEOTIDE SEQUENCE</scope>
    <source>
        <strain evidence="4">JCM 19831</strain>
    </source>
</reference>
<dbReference type="EMBL" id="BMPI01000010">
    <property type="protein sequence ID" value="GGM23380.1"/>
    <property type="molecule type" value="Genomic_DNA"/>
</dbReference>
<gene>
    <name evidence="4" type="ORF">GCM10007977_025720</name>
</gene>
<dbReference type="Gene3D" id="3.30.572.10">
    <property type="entry name" value="Thymidylate synthase/dCMP hydroxymethylase domain"/>
    <property type="match status" value="1"/>
</dbReference>
<keyword evidence="2" id="KW-0808">Transferase</keyword>
<keyword evidence="1" id="KW-0489">Methyltransferase</keyword>
<protein>
    <submittedName>
        <fullName evidence="4">Thymidylate synthase</fullName>
    </submittedName>
</protein>
<dbReference type="InterPro" id="IPR023451">
    <property type="entry name" value="Thymidate_synth/dCMP_Mease_dom"/>
</dbReference>
<dbReference type="InterPro" id="IPR045097">
    <property type="entry name" value="Thymidate_synth/dCMP_Mease"/>
</dbReference>
<accession>A0A917WRF8</accession>
<dbReference type="InterPro" id="IPR036926">
    <property type="entry name" value="Thymidate_synth/dCMP_Mease_sf"/>
</dbReference>
<proteinExistence type="predicted"/>
<name>A0A917WRF8_9ACTN</name>
<dbReference type="RefSeq" id="WP_190250006.1">
    <property type="nucleotide sequence ID" value="NZ_BMPI01000010.1"/>
</dbReference>
<dbReference type="SUPFAM" id="SSF55831">
    <property type="entry name" value="Thymidylate synthase/dCMP hydroxymethylase"/>
    <property type="match status" value="1"/>
</dbReference>
<dbReference type="GO" id="GO:0006231">
    <property type="term" value="P:dTMP biosynthetic process"/>
    <property type="evidence" value="ECO:0007669"/>
    <property type="project" value="TreeGrafter"/>
</dbReference>
<evidence type="ECO:0000313" key="4">
    <source>
        <dbReference type="EMBL" id="GGM23380.1"/>
    </source>
</evidence>
<dbReference type="GO" id="GO:0004799">
    <property type="term" value="F:thymidylate synthase activity"/>
    <property type="evidence" value="ECO:0007669"/>
    <property type="project" value="TreeGrafter"/>
</dbReference>
<evidence type="ECO:0000313" key="5">
    <source>
        <dbReference type="Proteomes" id="UP000642070"/>
    </source>
</evidence>
<evidence type="ECO:0000256" key="1">
    <source>
        <dbReference type="ARBA" id="ARBA00022603"/>
    </source>
</evidence>
<dbReference type="PANTHER" id="PTHR11548">
    <property type="entry name" value="THYMIDYLATE SYNTHASE 1"/>
    <property type="match status" value="1"/>
</dbReference>
<dbReference type="Proteomes" id="UP000642070">
    <property type="component" value="Unassembled WGS sequence"/>
</dbReference>